<accession>A0A813HBS6</accession>
<evidence type="ECO:0000256" key="1">
    <source>
        <dbReference type="SAM" id="SignalP"/>
    </source>
</evidence>
<dbReference type="EMBL" id="CAJNNV010031225">
    <property type="protein sequence ID" value="CAE8635063.1"/>
    <property type="molecule type" value="Genomic_DNA"/>
</dbReference>
<name>A0A813HBS6_POLGL</name>
<proteinExistence type="predicted"/>
<gene>
    <name evidence="2" type="ORF">PGLA1383_LOCUS50668</name>
</gene>
<reference evidence="2" key="1">
    <citation type="submission" date="2021-02" db="EMBL/GenBank/DDBJ databases">
        <authorList>
            <person name="Dougan E. K."/>
            <person name="Rhodes N."/>
            <person name="Thang M."/>
            <person name="Chan C."/>
        </authorList>
    </citation>
    <scope>NUCLEOTIDE SEQUENCE</scope>
</reference>
<sequence>MFSLCPLFLLIFFSVCTCWTDLQCSRLLADSPILRFAYSRGKRRVQGVRPVYAWCSPMVKLAALEMCQEFKAVFEVVLIKVLLVPAAQMLPEEFYALTSDSLVDHLQQTYFQSPAR</sequence>
<evidence type="ECO:0000313" key="3">
    <source>
        <dbReference type="Proteomes" id="UP000654075"/>
    </source>
</evidence>
<protein>
    <recommendedName>
        <fullName evidence="4">Secreted protein</fullName>
    </recommendedName>
</protein>
<dbReference type="Proteomes" id="UP000654075">
    <property type="component" value="Unassembled WGS sequence"/>
</dbReference>
<organism evidence="2 3">
    <name type="scientific">Polarella glacialis</name>
    <name type="common">Dinoflagellate</name>
    <dbReference type="NCBI Taxonomy" id="89957"/>
    <lineage>
        <taxon>Eukaryota</taxon>
        <taxon>Sar</taxon>
        <taxon>Alveolata</taxon>
        <taxon>Dinophyceae</taxon>
        <taxon>Suessiales</taxon>
        <taxon>Suessiaceae</taxon>
        <taxon>Polarella</taxon>
    </lineage>
</organism>
<feature type="signal peptide" evidence="1">
    <location>
        <begin position="1"/>
        <end position="18"/>
    </location>
</feature>
<comment type="caution">
    <text evidence="2">The sequence shown here is derived from an EMBL/GenBank/DDBJ whole genome shotgun (WGS) entry which is preliminary data.</text>
</comment>
<keyword evidence="1" id="KW-0732">Signal</keyword>
<evidence type="ECO:0000313" key="2">
    <source>
        <dbReference type="EMBL" id="CAE8635063.1"/>
    </source>
</evidence>
<dbReference type="AlphaFoldDB" id="A0A813HBS6"/>
<evidence type="ECO:0008006" key="4">
    <source>
        <dbReference type="Google" id="ProtNLM"/>
    </source>
</evidence>
<feature type="chain" id="PRO_5032395715" description="Secreted protein" evidence="1">
    <location>
        <begin position="19"/>
        <end position="116"/>
    </location>
</feature>
<keyword evidence="3" id="KW-1185">Reference proteome</keyword>